<dbReference type="Pfam" id="PF01490">
    <property type="entry name" value="Aa_trans"/>
    <property type="match status" value="1"/>
</dbReference>
<feature type="transmembrane region" description="Helical" evidence="8">
    <location>
        <begin position="39"/>
        <end position="58"/>
    </location>
</feature>
<feature type="transmembrane region" description="Helical" evidence="8">
    <location>
        <begin position="252"/>
        <end position="275"/>
    </location>
</feature>
<evidence type="ECO:0000256" key="1">
    <source>
        <dbReference type="ARBA" id="ARBA00004141"/>
    </source>
</evidence>
<evidence type="ECO:0000259" key="9">
    <source>
        <dbReference type="Pfam" id="PF01490"/>
    </source>
</evidence>
<comment type="caution">
    <text evidence="10">The sequence shown here is derived from an EMBL/GenBank/DDBJ whole genome shotgun (WGS) entry which is preliminary data.</text>
</comment>
<dbReference type="PANTHER" id="PTHR22950:SF692">
    <property type="entry name" value="TRANSMEMBRANE AMINO ACID TRANSPORTER FAMILY PROTEIN"/>
    <property type="match status" value="1"/>
</dbReference>
<evidence type="ECO:0000313" key="11">
    <source>
        <dbReference type="Proteomes" id="UP001479436"/>
    </source>
</evidence>
<keyword evidence="6 8" id="KW-1133">Transmembrane helix</keyword>
<feature type="transmembrane region" description="Helical" evidence="8">
    <location>
        <begin position="219"/>
        <end position="240"/>
    </location>
</feature>
<name>A0ABR2WA32_9FUNG</name>
<feature type="transmembrane region" description="Helical" evidence="8">
    <location>
        <begin position="64"/>
        <end position="89"/>
    </location>
</feature>
<keyword evidence="7 8" id="KW-0472">Membrane</keyword>
<dbReference type="EMBL" id="JASJQH010006899">
    <property type="protein sequence ID" value="KAK9728362.1"/>
    <property type="molecule type" value="Genomic_DNA"/>
</dbReference>
<evidence type="ECO:0000256" key="8">
    <source>
        <dbReference type="SAM" id="Phobius"/>
    </source>
</evidence>
<evidence type="ECO:0000313" key="10">
    <source>
        <dbReference type="EMBL" id="KAK9728362.1"/>
    </source>
</evidence>
<evidence type="ECO:0000256" key="5">
    <source>
        <dbReference type="ARBA" id="ARBA00022970"/>
    </source>
</evidence>
<dbReference type="Gene3D" id="1.20.1740.10">
    <property type="entry name" value="Amino acid/polyamine transporter I"/>
    <property type="match status" value="1"/>
</dbReference>
<feature type="transmembrane region" description="Helical" evidence="8">
    <location>
        <begin position="153"/>
        <end position="169"/>
    </location>
</feature>
<reference evidence="10 11" key="1">
    <citation type="submission" date="2023-04" db="EMBL/GenBank/DDBJ databases">
        <title>Genome of Basidiobolus ranarum AG-B5.</title>
        <authorList>
            <person name="Stajich J.E."/>
            <person name="Carter-House D."/>
            <person name="Gryganskyi A."/>
        </authorList>
    </citation>
    <scope>NUCLEOTIDE SEQUENCE [LARGE SCALE GENOMIC DNA]</scope>
    <source>
        <strain evidence="10 11">AG-B5</strain>
    </source>
</reference>
<proteinExistence type="inferred from homology"/>
<keyword evidence="4 8" id="KW-0812">Transmembrane</keyword>
<feature type="transmembrane region" description="Helical" evidence="8">
    <location>
        <begin position="367"/>
        <end position="386"/>
    </location>
</feature>
<evidence type="ECO:0000256" key="6">
    <source>
        <dbReference type="ARBA" id="ARBA00022989"/>
    </source>
</evidence>
<keyword evidence="11" id="KW-1185">Reference proteome</keyword>
<comment type="subcellular location">
    <subcellularLocation>
        <location evidence="1">Membrane</location>
        <topology evidence="1">Multi-pass membrane protein</topology>
    </subcellularLocation>
</comment>
<dbReference type="Proteomes" id="UP001479436">
    <property type="component" value="Unassembled WGS sequence"/>
</dbReference>
<feature type="transmembrane region" description="Helical" evidence="8">
    <location>
        <begin position="109"/>
        <end position="133"/>
    </location>
</feature>
<comment type="similarity">
    <text evidence="2">Belongs to the amino acid/polyamine transporter 2 family.</text>
</comment>
<evidence type="ECO:0000256" key="3">
    <source>
        <dbReference type="ARBA" id="ARBA00022448"/>
    </source>
</evidence>
<feature type="domain" description="Amino acid transporter transmembrane" evidence="9">
    <location>
        <begin position="33"/>
        <end position="420"/>
    </location>
</feature>
<dbReference type="InterPro" id="IPR013057">
    <property type="entry name" value="AA_transpt_TM"/>
</dbReference>
<feature type="transmembrane region" description="Helical" evidence="8">
    <location>
        <begin position="398"/>
        <end position="418"/>
    </location>
</feature>
<feature type="transmembrane region" description="Helical" evidence="8">
    <location>
        <begin position="295"/>
        <end position="317"/>
    </location>
</feature>
<accession>A0ABR2WA32</accession>
<protein>
    <recommendedName>
        <fullName evidence="9">Amino acid transporter transmembrane domain-containing protein</fullName>
    </recommendedName>
</protein>
<feature type="transmembrane region" description="Helical" evidence="8">
    <location>
        <begin position="176"/>
        <end position="199"/>
    </location>
</feature>
<evidence type="ECO:0000256" key="7">
    <source>
        <dbReference type="ARBA" id="ARBA00023136"/>
    </source>
</evidence>
<sequence>MSDKASAKHYFDHQYGSTKPEEVVDVPSHGARSASSVSAFWHLLCILAGSGSLSLPYVLGNAGWIGVIIIALCTLFAVYNNVLLVRCLYAIPDRRLNSYTEIGQASFGLAGKVAVWFFHNSIVIGGPIVYMILSGSNIYSLVQPLGVTLTKEHWIMICTALVYFPFVTFRNIKEVTILSFFGAFATVFAIIVVVVVSFMDLKNVDPATRNHTFVNWGQIPLSLGSIGFSFGGNVVFPHVEATMKNPKAWNKVMSLSVSTVSVLYLLIAICGYYVFGDGAKAPIFENLMPYNAATIVAVILITIHVLLAAPIFLLGFVNEVEHNFRIDQERFSTINYYLIRTTIRSATVFFVGLIAVIVPFFGDFMSLIGALSECMTVFVLPVVCYVKLFGWKRCNIPQLVWFALTIAVGLVGCIWGSIDAVITLKHRFENK</sequence>
<gene>
    <name evidence="10" type="ORF">K7432_001152</name>
</gene>
<evidence type="ECO:0000256" key="2">
    <source>
        <dbReference type="ARBA" id="ARBA00008066"/>
    </source>
</evidence>
<evidence type="ECO:0000256" key="4">
    <source>
        <dbReference type="ARBA" id="ARBA00022692"/>
    </source>
</evidence>
<feature type="transmembrane region" description="Helical" evidence="8">
    <location>
        <begin position="337"/>
        <end position="361"/>
    </location>
</feature>
<keyword evidence="3" id="KW-0813">Transport</keyword>
<keyword evidence="5" id="KW-0029">Amino-acid transport</keyword>
<organism evidence="10 11">
    <name type="scientific">Basidiobolus ranarum</name>
    <dbReference type="NCBI Taxonomy" id="34480"/>
    <lineage>
        <taxon>Eukaryota</taxon>
        <taxon>Fungi</taxon>
        <taxon>Fungi incertae sedis</taxon>
        <taxon>Zoopagomycota</taxon>
        <taxon>Entomophthoromycotina</taxon>
        <taxon>Basidiobolomycetes</taxon>
        <taxon>Basidiobolales</taxon>
        <taxon>Basidiobolaceae</taxon>
        <taxon>Basidiobolus</taxon>
    </lineage>
</organism>
<dbReference type="PANTHER" id="PTHR22950">
    <property type="entry name" value="AMINO ACID TRANSPORTER"/>
    <property type="match status" value="1"/>
</dbReference>